<keyword evidence="6 7" id="KW-0456">Lyase</keyword>
<evidence type="ECO:0000256" key="8">
    <source>
        <dbReference type="SAM" id="MobiDB-lite"/>
    </source>
</evidence>
<dbReference type="CDD" id="cd07302">
    <property type="entry name" value="CHD"/>
    <property type="match status" value="1"/>
</dbReference>
<feature type="compositionally biased region" description="Polar residues" evidence="8">
    <location>
        <begin position="849"/>
        <end position="859"/>
    </location>
</feature>
<accession>A0AAD3HJ53</accession>
<dbReference type="Pfam" id="PF00211">
    <property type="entry name" value="Guanylate_cyc"/>
    <property type="match status" value="1"/>
</dbReference>
<keyword evidence="2" id="KW-0812">Transmembrane</keyword>
<dbReference type="Gene3D" id="3.30.70.1230">
    <property type="entry name" value="Nucleotide cyclase"/>
    <property type="match status" value="1"/>
</dbReference>
<evidence type="ECO:0000256" key="5">
    <source>
        <dbReference type="ARBA" id="ARBA00023136"/>
    </source>
</evidence>
<protein>
    <recommendedName>
        <fullName evidence="9">Guanylate cyclase domain-containing protein</fullName>
    </recommendedName>
</protein>
<feature type="compositionally biased region" description="Low complexity" evidence="8">
    <location>
        <begin position="836"/>
        <end position="848"/>
    </location>
</feature>
<dbReference type="GO" id="GO:0007168">
    <property type="term" value="P:receptor guanylyl cyclase signaling pathway"/>
    <property type="evidence" value="ECO:0007669"/>
    <property type="project" value="TreeGrafter"/>
</dbReference>
<proteinExistence type="inferred from homology"/>
<organism evidence="10 11">
    <name type="scientific">Astrephomene gubernaculifera</name>
    <dbReference type="NCBI Taxonomy" id="47775"/>
    <lineage>
        <taxon>Eukaryota</taxon>
        <taxon>Viridiplantae</taxon>
        <taxon>Chlorophyta</taxon>
        <taxon>core chlorophytes</taxon>
        <taxon>Chlorophyceae</taxon>
        <taxon>CS clade</taxon>
        <taxon>Chlamydomonadales</taxon>
        <taxon>Astrephomenaceae</taxon>
        <taxon>Astrephomene</taxon>
    </lineage>
</organism>
<feature type="compositionally biased region" description="Polar residues" evidence="8">
    <location>
        <begin position="1199"/>
        <end position="1210"/>
    </location>
</feature>
<dbReference type="GO" id="GO:0004383">
    <property type="term" value="F:guanylate cyclase activity"/>
    <property type="evidence" value="ECO:0007669"/>
    <property type="project" value="TreeGrafter"/>
</dbReference>
<evidence type="ECO:0000256" key="2">
    <source>
        <dbReference type="ARBA" id="ARBA00022692"/>
    </source>
</evidence>
<dbReference type="GO" id="GO:0035556">
    <property type="term" value="P:intracellular signal transduction"/>
    <property type="evidence" value="ECO:0007669"/>
    <property type="project" value="InterPro"/>
</dbReference>
<feature type="compositionally biased region" description="Gly residues" evidence="8">
    <location>
        <begin position="1177"/>
        <end position="1187"/>
    </location>
</feature>
<evidence type="ECO:0000256" key="4">
    <source>
        <dbReference type="ARBA" id="ARBA00022989"/>
    </source>
</evidence>
<feature type="compositionally biased region" description="Polar residues" evidence="8">
    <location>
        <begin position="826"/>
        <end position="835"/>
    </location>
</feature>
<reference evidence="10 11" key="1">
    <citation type="journal article" date="2021" name="Sci. Rep.">
        <title>Genome sequencing of the multicellular alga Astrephomene provides insights into convergent evolution of germ-soma differentiation.</title>
        <authorList>
            <person name="Yamashita S."/>
            <person name="Yamamoto K."/>
            <person name="Matsuzaki R."/>
            <person name="Suzuki S."/>
            <person name="Yamaguchi H."/>
            <person name="Hirooka S."/>
            <person name="Minakuchi Y."/>
            <person name="Miyagishima S."/>
            <person name="Kawachi M."/>
            <person name="Toyoda A."/>
            <person name="Nozaki H."/>
        </authorList>
    </citation>
    <scope>NUCLEOTIDE SEQUENCE [LARGE SCALE GENOMIC DNA]</scope>
    <source>
        <strain evidence="10 11">NIES-4017</strain>
    </source>
</reference>
<dbReference type="EMBL" id="BMAR01000003">
    <property type="protein sequence ID" value="GFR42727.1"/>
    <property type="molecule type" value="Genomic_DNA"/>
</dbReference>
<evidence type="ECO:0000256" key="7">
    <source>
        <dbReference type="RuleBase" id="RU000405"/>
    </source>
</evidence>
<dbReference type="PANTHER" id="PTHR11920:SF335">
    <property type="entry name" value="GUANYLATE CYCLASE"/>
    <property type="match status" value="1"/>
</dbReference>
<evidence type="ECO:0000313" key="11">
    <source>
        <dbReference type="Proteomes" id="UP001054857"/>
    </source>
</evidence>
<comment type="caution">
    <text evidence="10">The sequence shown here is derived from an EMBL/GenBank/DDBJ whole genome shotgun (WGS) entry which is preliminary data.</text>
</comment>
<dbReference type="GO" id="GO:0005886">
    <property type="term" value="C:plasma membrane"/>
    <property type="evidence" value="ECO:0007669"/>
    <property type="project" value="TreeGrafter"/>
</dbReference>
<feature type="region of interest" description="Disordered" evidence="8">
    <location>
        <begin position="807"/>
        <end position="859"/>
    </location>
</feature>
<dbReference type="SMART" id="SM00044">
    <property type="entry name" value="CYCc"/>
    <property type="match status" value="1"/>
</dbReference>
<dbReference type="GO" id="GO:0000166">
    <property type="term" value="F:nucleotide binding"/>
    <property type="evidence" value="ECO:0007669"/>
    <property type="project" value="UniProtKB-KW"/>
</dbReference>
<feature type="compositionally biased region" description="Pro residues" evidence="8">
    <location>
        <begin position="1095"/>
        <end position="1108"/>
    </location>
</feature>
<feature type="region of interest" description="Disordered" evidence="8">
    <location>
        <begin position="1171"/>
        <end position="1247"/>
    </location>
</feature>
<evidence type="ECO:0000313" key="10">
    <source>
        <dbReference type="EMBL" id="GFR42727.1"/>
    </source>
</evidence>
<comment type="subcellular location">
    <subcellularLocation>
        <location evidence="1">Membrane</location>
    </subcellularLocation>
</comment>
<dbReference type="Proteomes" id="UP001054857">
    <property type="component" value="Unassembled WGS sequence"/>
</dbReference>
<dbReference type="GO" id="GO:0001653">
    <property type="term" value="F:peptide receptor activity"/>
    <property type="evidence" value="ECO:0007669"/>
    <property type="project" value="TreeGrafter"/>
</dbReference>
<evidence type="ECO:0000259" key="9">
    <source>
        <dbReference type="PROSITE" id="PS50125"/>
    </source>
</evidence>
<feature type="compositionally biased region" description="Low complexity" evidence="8">
    <location>
        <begin position="807"/>
        <end position="820"/>
    </location>
</feature>
<dbReference type="PROSITE" id="PS00452">
    <property type="entry name" value="GUANYLATE_CYCLASE_1"/>
    <property type="match status" value="1"/>
</dbReference>
<feature type="compositionally biased region" description="Low complexity" evidence="8">
    <location>
        <begin position="1211"/>
        <end position="1237"/>
    </location>
</feature>
<keyword evidence="11" id="KW-1185">Reference proteome</keyword>
<feature type="compositionally biased region" description="Polar residues" evidence="8">
    <location>
        <begin position="1010"/>
        <end position="1045"/>
    </location>
</feature>
<dbReference type="GO" id="GO:0004016">
    <property type="term" value="F:adenylate cyclase activity"/>
    <property type="evidence" value="ECO:0007669"/>
    <property type="project" value="TreeGrafter"/>
</dbReference>
<feature type="domain" description="Guanylate cyclase" evidence="9">
    <location>
        <begin position="1361"/>
        <end position="1502"/>
    </location>
</feature>
<dbReference type="InterPro" id="IPR050401">
    <property type="entry name" value="Cyclic_nucleotide_synthase"/>
</dbReference>
<dbReference type="SUPFAM" id="SSF55073">
    <property type="entry name" value="Nucleotide cyclase"/>
    <property type="match status" value="1"/>
</dbReference>
<sequence length="1666" mass="175509">MDWFFQCFRKKHGGVIYACSEEQQALPVPRACNAQQRTASQQNAFIEQDHVGEALLVTMNAEVEDVGQNEGPAVASLEEARQLIRVLNTRLRELEGSAAAESLLQSTIASLPADKAGQTLSPAHHKTGNDMGKIMESDQIIDADGDRRANEDPHHREPHTFRVYEKKELIDTLRSRDKPAAAVLLQAVCEEDLPNVSPALLLDVDPAVGEAVAGAPELMASIHSGRSVADLACMEHLPPYLRLRLYMVQASAARPILAHANTAARTLFEARSDRQLQWVLEAQVQQDAMLAMLLQEILDELLTAPVSRCSGPLDPTCSESDGAMTLHSLSHFANTNNPKVFPFVPVTMRGCGYRKTSGEVVPCVLMEFAPDSNQGAFLEHLQRDYTMMGRMSSIVTLFTLKGDVLHQNAGSIAYFGYQRSGSSRKRTSAHNASARPIKRPGGLMAALHGSFMAGSGVDERPVLTQLFQLAPPDTLEGMLESMVQGGVWRSILPVPPSLATMSRPLAPLVNANAPSYSSVPVEPESLFTADTNAFMAVDAGRVSASLGNVQRSMMSHYGKADPSEGSFALGKSRSPGSRALNVVPEQSQEVQHVSSAARTARLGVLSTSGQAEKQMAALVRMDGTAEVLPGPATNGSSPRVSMRTARAVRRSTTYSAIPTPPVPGAAAAEGGSNSFTACGTGNSAMSTGGTGARLARMRRRSLFPMGMDGSIGYALCQSTWGLLGGSAAAFEVSRNSGRIPNSECEQGAAGPAQNGTQTFHRRSAVAALEAHAAAAAAASSRLGSAREGVASGAPSGAVQLQADTNSNTLLSLPPSQSQSQAFPLEPSQNPPWQIRSSQVQAAFQSQASTMSQHTGTQPQAPLVPPPGWLLQDLNCSPSSESPGFQSLHMEMRMRSLLPVMEAQRSLTDEQQQQQLQACPSIPGQLLTGGADGMVEAVGSATSPCQVILPTPSATSASSLVSPQVSVYQHGDYSIGNATSGSLRQNAAGAVLAAAFANPSRQASFYPPAPSSATQMQLQRARSSSMMSNPQGPSSLGAGVSSSPNNVAVLGAPTNSGSGARAVRRKPMRQSERRIPNLLPAKQSSLSQVQALQPSPLQPQPQPPLPLPMPSLSSQACKSATSFSFGSKTHNRPLVRMMSFLNAAPQTQGHMASMSQPCHGFLPYHGAPAEGLSRIGSGRHGGAEGAQGGLASAGLPRYGSPNSLNPNQVSGAASRRPPSALPRCSSLLPSPSDPEGPSALSLTPKRGLPQELVLAPPPVADGDDGRLYHEITATPFLDPVSKAQVVMIVQTDVTARVRLERRLAEVMAAEHKLLENIFPRHVLEHIATSAAVDTSSFSQFNLSMLNAMPDPTKTATDHEQVTILFADIVGFTSMCKEVPAKTVMKFLNDLYTRFDTLLDIYGVYKVETIGDCYMVAGGLISKDADGFAAVRKGSTDNLQAWRVLSFAKAMLRDAQKVLLPTTHEPVKMRVGIHTGPVVSGIVGTRMPRFCLFGDTINTASRMESTCPYGRIQVSATTHALVPGEKWEPTGGVQVKGKGMMDTYLLRWSPSDVVSAALMSASMSVPGPAEGSHGRKHTRAGAVPAGNIPVPCGNGGHGGGGGDGGGGGVGGAEGEVASVDATFGILERERRGSGKVPVAGGGGGAAREPQFRPGSSDSNPTFLFNTMC</sequence>
<evidence type="ECO:0000256" key="1">
    <source>
        <dbReference type="ARBA" id="ARBA00004370"/>
    </source>
</evidence>
<dbReference type="PROSITE" id="PS50125">
    <property type="entry name" value="GUANYLATE_CYCLASE_2"/>
    <property type="match status" value="1"/>
</dbReference>
<gene>
    <name evidence="10" type="ORF">Agub_g3645</name>
</gene>
<keyword evidence="3" id="KW-0547">Nucleotide-binding</keyword>
<dbReference type="InterPro" id="IPR018297">
    <property type="entry name" value="A/G_cyclase_CS"/>
</dbReference>
<keyword evidence="5" id="KW-0472">Membrane</keyword>
<feature type="region of interest" description="Disordered" evidence="8">
    <location>
        <begin position="1005"/>
        <end position="1113"/>
    </location>
</feature>
<evidence type="ECO:0000256" key="6">
    <source>
        <dbReference type="ARBA" id="ARBA00023239"/>
    </source>
</evidence>
<name>A0AAD3HJ53_9CHLO</name>
<dbReference type="FunFam" id="3.30.70.1230:FF:000057">
    <property type="entry name" value="Guanylate cyclase"/>
    <property type="match status" value="1"/>
</dbReference>
<dbReference type="PANTHER" id="PTHR11920">
    <property type="entry name" value="GUANYLYL CYCLASE"/>
    <property type="match status" value="1"/>
</dbReference>
<feature type="compositionally biased region" description="Low complexity" evidence="8">
    <location>
        <begin position="1082"/>
        <end position="1094"/>
    </location>
</feature>
<keyword evidence="4" id="KW-1133">Transmembrane helix</keyword>
<feature type="compositionally biased region" description="Polar residues" evidence="8">
    <location>
        <begin position="1651"/>
        <end position="1666"/>
    </location>
</feature>
<evidence type="ECO:0000256" key="3">
    <source>
        <dbReference type="ARBA" id="ARBA00022741"/>
    </source>
</evidence>
<comment type="similarity">
    <text evidence="7">Belongs to the adenylyl cyclase class-4/guanylyl cyclase family.</text>
</comment>
<dbReference type="InterPro" id="IPR029787">
    <property type="entry name" value="Nucleotide_cyclase"/>
</dbReference>
<feature type="region of interest" description="Disordered" evidence="8">
    <location>
        <begin position="1628"/>
        <end position="1666"/>
    </location>
</feature>
<dbReference type="InterPro" id="IPR001054">
    <property type="entry name" value="A/G_cyclase"/>
</dbReference>